<accession>A0A5C5VEM5</accession>
<evidence type="ECO:0008006" key="4">
    <source>
        <dbReference type="Google" id="ProtNLM"/>
    </source>
</evidence>
<protein>
    <recommendedName>
        <fullName evidence="4">PEP-CTERM sorting domain-containing protein</fullName>
    </recommendedName>
</protein>
<organism evidence="2 3">
    <name type="scientific">Posidoniimonas corsicana</name>
    <dbReference type="NCBI Taxonomy" id="1938618"/>
    <lineage>
        <taxon>Bacteria</taxon>
        <taxon>Pseudomonadati</taxon>
        <taxon>Planctomycetota</taxon>
        <taxon>Planctomycetia</taxon>
        <taxon>Pirellulales</taxon>
        <taxon>Lacipirellulaceae</taxon>
        <taxon>Posidoniimonas</taxon>
    </lineage>
</organism>
<evidence type="ECO:0000256" key="1">
    <source>
        <dbReference type="SAM" id="SignalP"/>
    </source>
</evidence>
<comment type="caution">
    <text evidence="2">The sequence shown here is derived from an EMBL/GenBank/DDBJ whole genome shotgun (WGS) entry which is preliminary data.</text>
</comment>
<proteinExistence type="predicted"/>
<dbReference type="EMBL" id="SIHJ01000001">
    <property type="protein sequence ID" value="TWT36601.1"/>
    <property type="molecule type" value="Genomic_DNA"/>
</dbReference>
<gene>
    <name evidence="2" type="ORF">KOR34_15070</name>
</gene>
<sequence length="277" mass="28506" precursor="true">MNKTAFCTALLAIAIAGDAAFAAPLFFTVDASQSSLSIDPTSLFGVPDSEQEQAPGSWTASYYGGIVADVTSSTIQILPTTTLVAGNSGIWGPAPIYPTTDPASDRAENDLAYANSSAPANYGTVVDYSNRPPINGVAPPSASNSAIRDLRLSLSDSSPKTLAGDGSFSEAGIQPDFQSGIVWLTYGNASFSGPYSDLSGDGINVTPTVDTAGQGTLTRVGDLLTLTLPLEFTESHFGSSTVYSGTIVATASVPEPLTATLLLPAASPLACVRRRRL</sequence>
<evidence type="ECO:0000313" key="2">
    <source>
        <dbReference type="EMBL" id="TWT36601.1"/>
    </source>
</evidence>
<feature type="signal peptide" evidence="1">
    <location>
        <begin position="1"/>
        <end position="22"/>
    </location>
</feature>
<keyword evidence="1" id="KW-0732">Signal</keyword>
<name>A0A5C5VEM5_9BACT</name>
<feature type="chain" id="PRO_5022894062" description="PEP-CTERM sorting domain-containing protein" evidence="1">
    <location>
        <begin position="23"/>
        <end position="277"/>
    </location>
</feature>
<keyword evidence="3" id="KW-1185">Reference proteome</keyword>
<reference evidence="2 3" key="1">
    <citation type="submission" date="2019-02" db="EMBL/GenBank/DDBJ databases">
        <title>Deep-cultivation of Planctomycetes and their phenomic and genomic characterization uncovers novel biology.</title>
        <authorList>
            <person name="Wiegand S."/>
            <person name="Jogler M."/>
            <person name="Boedeker C."/>
            <person name="Pinto D."/>
            <person name="Vollmers J."/>
            <person name="Rivas-Marin E."/>
            <person name="Kohn T."/>
            <person name="Peeters S.H."/>
            <person name="Heuer A."/>
            <person name="Rast P."/>
            <person name="Oberbeckmann S."/>
            <person name="Bunk B."/>
            <person name="Jeske O."/>
            <person name="Meyerdierks A."/>
            <person name="Storesund J.E."/>
            <person name="Kallscheuer N."/>
            <person name="Luecker S."/>
            <person name="Lage O.M."/>
            <person name="Pohl T."/>
            <person name="Merkel B.J."/>
            <person name="Hornburger P."/>
            <person name="Mueller R.-W."/>
            <person name="Bruemmer F."/>
            <person name="Labrenz M."/>
            <person name="Spormann A.M."/>
            <person name="Op Den Camp H."/>
            <person name="Overmann J."/>
            <person name="Amann R."/>
            <person name="Jetten M.S.M."/>
            <person name="Mascher T."/>
            <person name="Medema M.H."/>
            <person name="Devos D.P."/>
            <person name="Kaster A.-K."/>
            <person name="Ovreas L."/>
            <person name="Rohde M."/>
            <person name="Galperin M.Y."/>
            <person name="Jogler C."/>
        </authorList>
    </citation>
    <scope>NUCLEOTIDE SEQUENCE [LARGE SCALE GENOMIC DNA]</scope>
    <source>
        <strain evidence="2 3">KOR34</strain>
    </source>
</reference>
<dbReference type="Proteomes" id="UP000316714">
    <property type="component" value="Unassembled WGS sequence"/>
</dbReference>
<dbReference type="AlphaFoldDB" id="A0A5C5VEM5"/>
<evidence type="ECO:0000313" key="3">
    <source>
        <dbReference type="Proteomes" id="UP000316714"/>
    </source>
</evidence>